<dbReference type="NCBIfam" id="TIGR01313">
    <property type="entry name" value="therm_gnt_kin"/>
    <property type="match status" value="1"/>
</dbReference>
<keyword evidence="4 10" id="KW-0808">Transferase</keyword>
<dbReference type="GO" id="GO:0046316">
    <property type="term" value="F:gluconokinase activity"/>
    <property type="evidence" value="ECO:0007669"/>
    <property type="project" value="UniProtKB-EC"/>
</dbReference>
<name>A0A495Y1C4_9MICO</name>
<evidence type="ECO:0000256" key="2">
    <source>
        <dbReference type="ARBA" id="ARBA00008420"/>
    </source>
</evidence>
<evidence type="ECO:0000256" key="8">
    <source>
        <dbReference type="ARBA" id="ARBA00023064"/>
    </source>
</evidence>
<keyword evidence="8" id="KW-0311">Gluconate utilization</keyword>
<comment type="caution">
    <text evidence="11">The sequence shown here is derived from an EMBL/GenBank/DDBJ whole genome shotgun (WGS) entry which is preliminary data.</text>
</comment>
<dbReference type="EC" id="2.7.1.12" evidence="3 10"/>
<comment type="catalytic activity">
    <reaction evidence="9 10">
        <text>D-gluconate + ATP = 6-phospho-D-gluconate + ADP + H(+)</text>
        <dbReference type="Rhea" id="RHEA:19433"/>
        <dbReference type="ChEBI" id="CHEBI:15378"/>
        <dbReference type="ChEBI" id="CHEBI:18391"/>
        <dbReference type="ChEBI" id="CHEBI:30616"/>
        <dbReference type="ChEBI" id="CHEBI:58759"/>
        <dbReference type="ChEBI" id="CHEBI:456216"/>
        <dbReference type="EC" id="2.7.1.12"/>
    </reaction>
</comment>
<gene>
    <name evidence="11" type="ORF">DFJ68_2408</name>
</gene>
<evidence type="ECO:0000256" key="7">
    <source>
        <dbReference type="ARBA" id="ARBA00022840"/>
    </source>
</evidence>
<evidence type="ECO:0000313" key="12">
    <source>
        <dbReference type="Proteomes" id="UP000278440"/>
    </source>
</evidence>
<dbReference type="Pfam" id="PF13671">
    <property type="entry name" value="AAA_33"/>
    <property type="match status" value="1"/>
</dbReference>
<evidence type="ECO:0000256" key="4">
    <source>
        <dbReference type="ARBA" id="ARBA00022679"/>
    </source>
</evidence>
<dbReference type="GO" id="GO:0005737">
    <property type="term" value="C:cytoplasm"/>
    <property type="evidence" value="ECO:0007669"/>
    <property type="project" value="TreeGrafter"/>
</dbReference>
<dbReference type="PANTHER" id="PTHR43442">
    <property type="entry name" value="GLUCONOKINASE-RELATED"/>
    <property type="match status" value="1"/>
</dbReference>
<evidence type="ECO:0000256" key="10">
    <source>
        <dbReference type="RuleBase" id="RU363066"/>
    </source>
</evidence>
<evidence type="ECO:0000256" key="5">
    <source>
        <dbReference type="ARBA" id="ARBA00022741"/>
    </source>
</evidence>
<evidence type="ECO:0000256" key="3">
    <source>
        <dbReference type="ARBA" id="ARBA00012054"/>
    </source>
</evidence>
<dbReference type="SUPFAM" id="SSF52540">
    <property type="entry name" value="P-loop containing nucleoside triphosphate hydrolases"/>
    <property type="match status" value="1"/>
</dbReference>
<protein>
    <recommendedName>
        <fullName evidence="3 10">Gluconokinase</fullName>
        <ecNumber evidence="3 10">2.7.1.12</ecNumber>
    </recommendedName>
</protein>
<reference evidence="11 12" key="1">
    <citation type="submission" date="2018-10" db="EMBL/GenBank/DDBJ databases">
        <title>Sequencing the genomes of 1000 actinobacteria strains.</title>
        <authorList>
            <person name="Klenk H.-P."/>
        </authorList>
    </citation>
    <scope>NUCLEOTIDE SEQUENCE [LARGE SCALE GENOMIC DNA]</scope>
    <source>
        <strain evidence="11 12">DSM 44267</strain>
    </source>
</reference>
<organism evidence="11 12">
    <name type="scientific">Terracoccus luteus</name>
    <dbReference type="NCBI Taxonomy" id="53356"/>
    <lineage>
        <taxon>Bacteria</taxon>
        <taxon>Bacillati</taxon>
        <taxon>Actinomycetota</taxon>
        <taxon>Actinomycetes</taxon>
        <taxon>Micrococcales</taxon>
        <taxon>Intrasporangiaceae</taxon>
        <taxon>Terracoccus</taxon>
    </lineage>
</organism>
<dbReference type="PANTHER" id="PTHR43442:SF3">
    <property type="entry name" value="GLUCONOKINASE-RELATED"/>
    <property type="match status" value="1"/>
</dbReference>
<keyword evidence="5 10" id="KW-0547">Nucleotide-binding</keyword>
<keyword evidence="6 10" id="KW-0418">Kinase</keyword>
<dbReference type="InterPro" id="IPR006001">
    <property type="entry name" value="Therm_gnt_kin"/>
</dbReference>
<dbReference type="CDD" id="cd02021">
    <property type="entry name" value="GntK"/>
    <property type="match status" value="1"/>
</dbReference>
<keyword evidence="7 10" id="KW-0067">ATP-binding</keyword>
<sequence length="186" mass="20247">MFGGMPANDDDPDRTLDVIIVMGVSGSGKSTVAKGISTVMRWEFAEGDAFHSDANVEKMRSGQPLTDDDRWPWLESIGDWISGKEAAGESAVVTCSALRRVYRDLLRRDRPSVRFLHVEAPSTVIEDRMNHRPGHYMPSSLLPSQLATLEPLEPDEPGVEITNEGTAAAVLDRALGALGLSKDSRA</sequence>
<comment type="pathway">
    <text evidence="1">Carbohydrate acid metabolism.</text>
</comment>
<dbReference type="Gene3D" id="3.40.50.300">
    <property type="entry name" value="P-loop containing nucleotide triphosphate hydrolases"/>
    <property type="match status" value="1"/>
</dbReference>
<dbReference type="InterPro" id="IPR027417">
    <property type="entry name" value="P-loop_NTPase"/>
</dbReference>
<keyword evidence="12" id="KW-1185">Reference proteome</keyword>
<evidence type="ECO:0000313" key="11">
    <source>
        <dbReference type="EMBL" id="RKT78954.1"/>
    </source>
</evidence>
<dbReference type="GO" id="GO:0005524">
    <property type="term" value="F:ATP binding"/>
    <property type="evidence" value="ECO:0007669"/>
    <property type="project" value="UniProtKB-KW"/>
</dbReference>
<dbReference type="GO" id="GO:0019521">
    <property type="term" value="P:D-gluconate metabolic process"/>
    <property type="evidence" value="ECO:0007669"/>
    <property type="project" value="UniProtKB-KW"/>
</dbReference>
<dbReference type="EMBL" id="RBXT01000001">
    <property type="protein sequence ID" value="RKT78954.1"/>
    <property type="molecule type" value="Genomic_DNA"/>
</dbReference>
<dbReference type="FunFam" id="3.40.50.300:FF:000522">
    <property type="entry name" value="Gluconokinase"/>
    <property type="match status" value="1"/>
</dbReference>
<dbReference type="Proteomes" id="UP000278440">
    <property type="component" value="Unassembled WGS sequence"/>
</dbReference>
<evidence type="ECO:0000256" key="9">
    <source>
        <dbReference type="ARBA" id="ARBA00048090"/>
    </source>
</evidence>
<evidence type="ECO:0000256" key="1">
    <source>
        <dbReference type="ARBA" id="ARBA00004761"/>
    </source>
</evidence>
<evidence type="ECO:0000256" key="6">
    <source>
        <dbReference type="ARBA" id="ARBA00022777"/>
    </source>
</evidence>
<comment type="similarity">
    <text evidence="2 10">Belongs to the gluconokinase GntK/GntV family.</text>
</comment>
<accession>A0A495Y1C4</accession>
<proteinExistence type="inferred from homology"/>
<dbReference type="AlphaFoldDB" id="A0A495Y1C4"/>